<accession>A0A9Q8SU63</accession>
<dbReference type="RefSeq" id="XP_049145248.1">
    <property type="nucleotide sequence ID" value="XM_049288104.1"/>
</dbReference>
<dbReference type="KEGG" id="clup:CLUP02_09124"/>
<evidence type="ECO:0000313" key="1">
    <source>
        <dbReference type="EMBL" id="UQC83629.1"/>
    </source>
</evidence>
<name>A0A9Q8SU63_9PEZI</name>
<dbReference type="AlphaFoldDB" id="A0A9Q8SU63"/>
<dbReference type="Proteomes" id="UP000830671">
    <property type="component" value="Chromosome 4"/>
</dbReference>
<gene>
    <name evidence="1" type="ORF">CLUP02_09124</name>
</gene>
<evidence type="ECO:0000313" key="2">
    <source>
        <dbReference type="Proteomes" id="UP000830671"/>
    </source>
</evidence>
<keyword evidence="2" id="KW-1185">Reference proteome</keyword>
<sequence>MTHSPLSATFVNSTDQLFRFVHHTEICPASLTHLRSTLLPPDIGYTPKQMLIRSQSDVVHDQTP</sequence>
<proteinExistence type="predicted"/>
<organism evidence="1 2">
    <name type="scientific">Colletotrichum lupini</name>
    <dbReference type="NCBI Taxonomy" id="145971"/>
    <lineage>
        <taxon>Eukaryota</taxon>
        <taxon>Fungi</taxon>
        <taxon>Dikarya</taxon>
        <taxon>Ascomycota</taxon>
        <taxon>Pezizomycotina</taxon>
        <taxon>Sordariomycetes</taxon>
        <taxon>Hypocreomycetidae</taxon>
        <taxon>Glomerellales</taxon>
        <taxon>Glomerellaceae</taxon>
        <taxon>Colletotrichum</taxon>
        <taxon>Colletotrichum acutatum species complex</taxon>
    </lineage>
</organism>
<dbReference type="GeneID" id="73343114"/>
<protein>
    <submittedName>
        <fullName evidence="1">Uncharacterized protein</fullName>
    </submittedName>
</protein>
<reference evidence="1" key="1">
    <citation type="journal article" date="2021" name="Mol. Plant Microbe Interact.">
        <title>Complete Genome Sequence of the Plant-Pathogenic Fungus Colletotrichum lupini.</title>
        <authorList>
            <person name="Baroncelli R."/>
            <person name="Pensec F."/>
            <person name="Da Lio D."/>
            <person name="Boufleur T."/>
            <person name="Vicente I."/>
            <person name="Sarrocco S."/>
            <person name="Picot A."/>
            <person name="Baraldi E."/>
            <person name="Sukno S."/>
            <person name="Thon M."/>
            <person name="Le Floch G."/>
        </authorList>
    </citation>
    <scope>NUCLEOTIDE SEQUENCE</scope>
    <source>
        <strain evidence="1">IMI 504893</strain>
    </source>
</reference>
<dbReference type="EMBL" id="CP019476">
    <property type="protein sequence ID" value="UQC83629.1"/>
    <property type="molecule type" value="Genomic_DNA"/>
</dbReference>